<reference evidence="7 8" key="1">
    <citation type="submission" date="2020-03" db="EMBL/GenBank/DDBJ databases">
        <title>Leucobacter sp. nov., isolated from beetles.</title>
        <authorList>
            <person name="Hyun D.-W."/>
            <person name="Bae J.-W."/>
        </authorList>
    </citation>
    <scope>NUCLEOTIDE SEQUENCE [LARGE SCALE GENOMIC DNA]</scope>
    <source>
        <strain evidence="7 8">HDW9B</strain>
    </source>
</reference>
<dbReference type="Pfam" id="PF00440">
    <property type="entry name" value="TetR_N"/>
    <property type="match status" value="1"/>
</dbReference>
<dbReference type="InterPro" id="IPR050109">
    <property type="entry name" value="HTH-type_TetR-like_transc_reg"/>
</dbReference>
<keyword evidence="8" id="KW-1185">Reference proteome</keyword>
<organism evidence="7 8">
    <name type="scientific">Leucobacter insecticola</name>
    <dbReference type="NCBI Taxonomy" id="2714934"/>
    <lineage>
        <taxon>Bacteria</taxon>
        <taxon>Bacillati</taxon>
        <taxon>Actinomycetota</taxon>
        <taxon>Actinomycetes</taxon>
        <taxon>Micrococcales</taxon>
        <taxon>Microbacteriaceae</taxon>
        <taxon>Leucobacter</taxon>
    </lineage>
</organism>
<dbReference type="Gene3D" id="1.10.357.10">
    <property type="entry name" value="Tetracycline Repressor, domain 2"/>
    <property type="match status" value="1"/>
</dbReference>
<name>A0A6G8FJD8_9MICO</name>
<dbReference type="KEGG" id="lins:G7067_08720"/>
<feature type="region of interest" description="Disordered" evidence="5">
    <location>
        <begin position="1"/>
        <end position="20"/>
    </location>
</feature>
<keyword evidence="2 4" id="KW-0238">DNA-binding</keyword>
<evidence type="ECO:0000256" key="2">
    <source>
        <dbReference type="ARBA" id="ARBA00023125"/>
    </source>
</evidence>
<evidence type="ECO:0000256" key="4">
    <source>
        <dbReference type="PROSITE-ProRule" id="PRU00335"/>
    </source>
</evidence>
<evidence type="ECO:0000256" key="3">
    <source>
        <dbReference type="ARBA" id="ARBA00023163"/>
    </source>
</evidence>
<evidence type="ECO:0000256" key="1">
    <source>
        <dbReference type="ARBA" id="ARBA00023015"/>
    </source>
</evidence>
<evidence type="ECO:0000313" key="8">
    <source>
        <dbReference type="Proteomes" id="UP000501387"/>
    </source>
</evidence>
<keyword evidence="1" id="KW-0805">Transcription regulation</keyword>
<protein>
    <submittedName>
        <fullName evidence="7">Helix-turn-helix transcriptional regulator</fullName>
    </submittedName>
</protein>
<dbReference type="InterPro" id="IPR009057">
    <property type="entry name" value="Homeodomain-like_sf"/>
</dbReference>
<dbReference type="Proteomes" id="UP000501387">
    <property type="component" value="Chromosome"/>
</dbReference>
<proteinExistence type="predicted"/>
<evidence type="ECO:0000259" key="6">
    <source>
        <dbReference type="PROSITE" id="PS50977"/>
    </source>
</evidence>
<dbReference type="AlphaFoldDB" id="A0A6G8FJD8"/>
<dbReference type="PANTHER" id="PTHR30055:SF234">
    <property type="entry name" value="HTH-TYPE TRANSCRIPTIONAL REGULATOR BETI"/>
    <property type="match status" value="1"/>
</dbReference>
<evidence type="ECO:0000313" key="7">
    <source>
        <dbReference type="EMBL" id="QIM16485.1"/>
    </source>
</evidence>
<gene>
    <name evidence="7" type="ORF">G7067_08720</name>
</gene>
<dbReference type="PROSITE" id="PS50977">
    <property type="entry name" value="HTH_TETR_2"/>
    <property type="match status" value="1"/>
</dbReference>
<dbReference type="RefSeq" id="WP_166323551.1">
    <property type="nucleotide sequence ID" value="NZ_CP049934.1"/>
</dbReference>
<dbReference type="InterPro" id="IPR001647">
    <property type="entry name" value="HTH_TetR"/>
</dbReference>
<keyword evidence="3" id="KW-0804">Transcription</keyword>
<dbReference type="GO" id="GO:0003700">
    <property type="term" value="F:DNA-binding transcription factor activity"/>
    <property type="evidence" value="ECO:0007669"/>
    <property type="project" value="TreeGrafter"/>
</dbReference>
<dbReference type="EMBL" id="CP049934">
    <property type="protein sequence ID" value="QIM16485.1"/>
    <property type="molecule type" value="Genomic_DNA"/>
</dbReference>
<feature type="domain" description="HTH tetR-type" evidence="6">
    <location>
        <begin position="18"/>
        <end position="78"/>
    </location>
</feature>
<accession>A0A6G8FJD8</accession>
<feature type="DNA-binding region" description="H-T-H motif" evidence="4">
    <location>
        <begin position="41"/>
        <end position="60"/>
    </location>
</feature>
<sequence>MTAAESGPPQRRPRRKPGENRELLIEAGIHEFGRVGYHGASTSAIARIAGVPQPHVYASFHTKQDLFLACCERAITRLTPGSQPLEGFVPGDPTAKDLEACSRMIFQGVAALNLPELRAGLLPVFRGFEEEDGQERVSSAIHLGAWSLLRGADNRY</sequence>
<dbReference type="SUPFAM" id="SSF46689">
    <property type="entry name" value="Homeodomain-like"/>
    <property type="match status" value="1"/>
</dbReference>
<dbReference type="PANTHER" id="PTHR30055">
    <property type="entry name" value="HTH-TYPE TRANSCRIPTIONAL REGULATOR RUTR"/>
    <property type="match status" value="1"/>
</dbReference>
<dbReference type="GO" id="GO:0000976">
    <property type="term" value="F:transcription cis-regulatory region binding"/>
    <property type="evidence" value="ECO:0007669"/>
    <property type="project" value="TreeGrafter"/>
</dbReference>
<evidence type="ECO:0000256" key="5">
    <source>
        <dbReference type="SAM" id="MobiDB-lite"/>
    </source>
</evidence>